<evidence type="ECO:0000256" key="5">
    <source>
        <dbReference type="ARBA" id="ARBA00022771"/>
    </source>
</evidence>
<name>A0ABX4H4H7_9BACT</name>
<evidence type="ECO:0000313" key="14">
    <source>
        <dbReference type="Proteomes" id="UP000217033"/>
    </source>
</evidence>
<evidence type="ECO:0000259" key="11">
    <source>
        <dbReference type="PROSITE" id="PS50076"/>
    </source>
</evidence>
<evidence type="ECO:0000256" key="10">
    <source>
        <dbReference type="PROSITE-ProRule" id="PRU00546"/>
    </source>
</evidence>
<evidence type="ECO:0000256" key="2">
    <source>
        <dbReference type="ARBA" id="ARBA00022705"/>
    </source>
</evidence>
<comment type="function">
    <text evidence="9">Participates actively in the response to hyperosmotic and heat shock by preventing the aggregation of stress-denatured proteins and by disaggregating proteins, also in an autonomous, DnaK-independent fashion. Unfolded proteins bind initially to DnaJ; upon interaction with the DnaJ-bound protein, DnaK hydrolyzes its bound ATP, resulting in the formation of a stable complex. GrpE releases ADP from DnaK; ATP binding to DnaK triggers the release of the substrate protein, thus completing the reaction cycle. Several rounds of ATP-dependent interactions between DnaJ, DnaK and GrpE are required for fully efficient folding. Also involved, together with DnaK and GrpE, in the DNA replication of plasmids through activation of initiation proteins.</text>
</comment>
<dbReference type="NCBIfam" id="TIGR02349">
    <property type="entry name" value="DnaJ_bact"/>
    <property type="match status" value="1"/>
</dbReference>
<feature type="binding site" evidence="9">
    <location>
        <position position="174"/>
    </location>
    <ligand>
        <name>Zn(2+)</name>
        <dbReference type="ChEBI" id="CHEBI:29105"/>
        <label>2</label>
    </ligand>
</feature>
<dbReference type="Gene3D" id="2.60.260.20">
    <property type="entry name" value="Urease metallochaperone UreE, N-terminal domain"/>
    <property type="match status" value="2"/>
</dbReference>
<evidence type="ECO:0000256" key="4">
    <source>
        <dbReference type="ARBA" id="ARBA00022737"/>
    </source>
</evidence>
<keyword evidence="6 9" id="KW-0862">Zinc</keyword>
<evidence type="ECO:0000256" key="1">
    <source>
        <dbReference type="ARBA" id="ARBA00022490"/>
    </source>
</evidence>
<feature type="binding site" evidence="9">
    <location>
        <position position="214"/>
    </location>
    <ligand>
        <name>Zn(2+)</name>
        <dbReference type="ChEBI" id="CHEBI:29105"/>
        <label>1</label>
    </ligand>
</feature>
<keyword evidence="8 9" id="KW-0143">Chaperone</keyword>
<evidence type="ECO:0000256" key="8">
    <source>
        <dbReference type="ARBA" id="ARBA00023186"/>
    </source>
</evidence>
<dbReference type="SUPFAM" id="SSF49493">
    <property type="entry name" value="HSP40/DnaJ peptide-binding domain"/>
    <property type="match status" value="2"/>
</dbReference>
<evidence type="ECO:0000256" key="3">
    <source>
        <dbReference type="ARBA" id="ARBA00022723"/>
    </source>
</evidence>
<feature type="binding site" evidence="9">
    <location>
        <position position="157"/>
    </location>
    <ligand>
        <name>Zn(2+)</name>
        <dbReference type="ChEBI" id="CHEBI:29105"/>
        <label>1</label>
    </ligand>
</feature>
<dbReference type="Pfam" id="PF01556">
    <property type="entry name" value="DnaJ_C"/>
    <property type="match status" value="1"/>
</dbReference>
<dbReference type="InterPro" id="IPR036869">
    <property type="entry name" value="J_dom_sf"/>
</dbReference>
<keyword evidence="4 9" id="KW-0677">Repeat</keyword>
<dbReference type="Gene3D" id="1.10.287.110">
    <property type="entry name" value="DnaJ domain"/>
    <property type="match status" value="1"/>
</dbReference>
<dbReference type="InterPro" id="IPR008971">
    <property type="entry name" value="HSP40/DnaJ_pept-bd"/>
</dbReference>
<dbReference type="SUPFAM" id="SSF57938">
    <property type="entry name" value="DnaJ/Hsp40 cysteine-rich domain"/>
    <property type="match status" value="1"/>
</dbReference>
<comment type="cofactor">
    <cofactor evidence="9">
        <name>Zn(2+)</name>
        <dbReference type="ChEBI" id="CHEBI:29105"/>
    </cofactor>
    <text evidence="9">Binds 2 Zn(2+) ions per monomer.</text>
</comment>
<dbReference type="Pfam" id="PF00684">
    <property type="entry name" value="DnaJ_CXXCXGXG"/>
    <property type="match status" value="1"/>
</dbReference>
<dbReference type="EMBL" id="NQMN01000002">
    <property type="protein sequence ID" value="PAF54795.1"/>
    <property type="molecule type" value="Genomic_DNA"/>
</dbReference>
<comment type="caution">
    <text evidence="13">The sequence shown here is derived from an EMBL/GenBank/DDBJ whole genome shotgun (WGS) entry which is preliminary data.</text>
</comment>
<feature type="binding site" evidence="9">
    <location>
        <position position="160"/>
    </location>
    <ligand>
        <name>Zn(2+)</name>
        <dbReference type="ChEBI" id="CHEBI:29105"/>
        <label>1</label>
    </ligand>
</feature>
<dbReference type="PANTHER" id="PTHR43096:SF48">
    <property type="entry name" value="CHAPERONE PROTEIN DNAJ"/>
    <property type="match status" value="1"/>
</dbReference>
<organism evidence="13 14">
    <name type="scientific">Mycoplasmopsis agassizii</name>
    <dbReference type="NCBI Taxonomy" id="33922"/>
    <lineage>
        <taxon>Bacteria</taxon>
        <taxon>Bacillati</taxon>
        <taxon>Mycoplasmatota</taxon>
        <taxon>Mycoplasmoidales</taxon>
        <taxon>Metamycoplasmataceae</taxon>
        <taxon>Mycoplasmopsis</taxon>
    </lineage>
</organism>
<dbReference type="InterPro" id="IPR012724">
    <property type="entry name" value="DnaJ"/>
</dbReference>
<comment type="domain">
    <text evidence="9">The J domain is necessary and sufficient to stimulate DnaK ATPase activity. Zinc center 1 plays an important role in the autonomous, DnaK-independent chaperone activity of DnaJ. Zinc center 2 is essential for interaction with DnaK and for DnaJ activity.</text>
</comment>
<accession>A0ABX4H4H7</accession>
<feature type="binding site" evidence="9">
    <location>
        <position position="217"/>
    </location>
    <ligand>
        <name>Zn(2+)</name>
        <dbReference type="ChEBI" id="CHEBI:29105"/>
        <label>1</label>
    </ligand>
</feature>
<keyword evidence="3 9" id="KW-0479">Metal-binding</keyword>
<evidence type="ECO:0000256" key="7">
    <source>
        <dbReference type="ARBA" id="ARBA00023016"/>
    </source>
</evidence>
<feature type="zinc finger region" description="CR-type" evidence="10">
    <location>
        <begin position="144"/>
        <end position="226"/>
    </location>
</feature>
<dbReference type="RefSeq" id="WP_084232723.1">
    <property type="nucleotide sequence ID" value="NZ_FWXE01000012.1"/>
</dbReference>
<keyword evidence="1 9" id="KW-0963">Cytoplasm</keyword>
<comment type="caution">
    <text evidence="9">Lacks conserved residue(s) required for the propagation of feature annotation.</text>
</comment>
<sequence length="375" mass="41771">MSKKNDYYEILGVSRDADDKTIKTAYRKLAKEYHPDVNKSADAEQKMKDINEAYEVLSDSSKRAAYDKYGHDGANNPFGSGFQAGGFEDFGGSMSDIFESFFGGRSPFGGRESGYSRSGYGPRKSKGESYRIRLSISFLDAVLGTEIEQTIDHYENCNVCSGKGYEKPEDVRTCSTCKGKGYENHQTKTMFGTFQQQSICHTCGGEGHEILKKCSKCHGKQTIKTKKNIKIKIPAGITSGQDLVVTGYGGPGFNGGDNGDLYLTVYVEEHKYYRRVNNDIYINLPVSIRDIILENTISVPTPHGNEKIKMKSSYTNDLVVSIKGKGVRTQRGNGDLKIVLKFAIASYDKKTTKKLKDILESAKDDINEEFMKNFD</sequence>
<feature type="binding site" evidence="9">
    <location>
        <position position="177"/>
    </location>
    <ligand>
        <name>Zn(2+)</name>
        <dbReference type="ChEBI" id="CHEBI:29105"/>
        <label>2</label>
    </ligand>
</feature>
<dbReference type="InterPro" id="IPR001305">
    <property type="entry name" value="HSP_DnaJ_Cys-rich_dom"/>
</dbReference>
<dbReference type="PANTHER" id="PTHR43096">
    <property type="entry name" value="DNAJ HOMOLOG 1, MITOCHONDRIAL-RELATED"/>
    <property type="match status" value="1"/>
</dbReference>
<keyword evidence="2 9" id="KW-0235">DNA replication</keyword>
<dbReference type="InterPro" id="IPR001623">
    <property type="entry name" value="DnaJ_domain"/>
</dbReference>
<dbReference type="InterPro" id="IPR036410">
    <property type="entry name" value="HSP_DnaJ_Cys-rich_dom_sf"/>
</dbReference>
<keyword evidence="5 9" id="KW-0863">Zinc-finger</keyword>
<dbReference type="PRINTS" id="PR00625">
    <property type="entry name" value="JDOMAIN"/>
</dbReference>
<dbReference type="Gene3D" id="2.10.230.10">
    <property type="entry name" value="Heat shock protein DnaJ, cysteine-rich domain"/>
    <property type="match status" value="1"/>
</dbReference>
<reference evidence="13" key="1">
    <citation type="submission" date="2017-08" db="EMBL/GenBank/DDBJ databases">
        <authorList>
            <person name="Alvarez-Ponce D."/>
            <person name="Weitzman C.L."/>
            <person name="Tillett R.L."/>
            <person name="Sandmeier F.C."/>
            <person name="Tracy C.R."/>
        </authorList>
    </citation>
    <scope>NUCLEOTIDE SEQUENCE [LARGE SCALE GENOMIC DNA]</scope>
    <source>
        <strain evidence="13">PS6</strain>
    </source>
</reference>
<dbReference type="PROSITE" id="PS51188">
    <property type="entry name" value="ZF_CR"/>
    <property type="match status" value="1"/>
</dbReference>
<dbReference type="Pfam" id="PF00226">
    <property type="entry name" value="DnaJ"/>
    <property type="match status" value="1"/>
</dbReference>
<dbReference type="CDD" id="cd06257">
    <property type="entry name" value="DnaJ"/>
    <property type="match status" value="1"/>
</dbReference>
<dbReference type="SUPFAM" id="SSF46565">
    <property type="entry name" value="Chaperone J-domain"/>
    <property type="match status" value="1"/>
</dbReference>
<feature type="domain" description="J" evidence="11">
    <location>
        <begin position="6"/>
        <end position="70"/>
    </location>
</feature>
<dbReference type="PROSITE" id="PS50076">
    <property type="entry name" value="DNAJ_2"/>
    <property type="match status" value="1"/>
</dbReference>
<comment type="similarity">
    <text evidence="9">Belongs to the DnaJ family.</text>
</comment>
<dbReference type="CDD" id="cd10747">
    <property type="entry name" value="DnaJ_C"/>
    <property type="match status" value="1"/>
</dbReference>
<keyword evidence="7 9" id="KW-0346">Stress response</keyword>
<evidence type="ECO:0000256" key="6">
    <source>
        <dbReference type="ARBA" id="ARBA00022833"/>
    </source>
</evidence>
<dbReference type="InterPro" id="IPR002939">
    <property type="entry name" value="DnaJ_C"/>
</dbReference>
<feature type="binding site" evidence="9">
    <location>
        <position position="203"/>
    </location>
    <ligand>
        <name>Zn(2+)</name>
        <dbReference type="ChEBI" id="CHEBI:29105"/>
        <label>2</label>
    </ligand>
</feature>
<gene>
    <name evidence="9 13" type="primary">dnaJ</name>
    <name evidence="13" type="ORF">CJF60_03605</name>
</gene>
<protein>
    <recommendedName>
        <fullName evidence="9">Chaperone protein DnaJ</fullName>
    </recommendedName>
</protein>
<evidence type="ECO:0000259" key="12">
    <source>
        <dbReference type="PROSITE" id="PS51188"/>
    </source>
</evidence>
<evidence type="ECO:0000313" key="13">
    <source>
        <dbReference type="EMBL" id="PAF54795.1"/>
    </source>
</evidence>
<keyword evidence="14" id="KW-1185">Reference proteome</keyword>
<evidence type="ECO:0000256" key="9">
    <source>
        <dbReference type="HAMAP-Rule" id="MF_01152"/>
    </source>
</evidence>
<comment type="subcellular location">
    <subcellularLocation>
        <location evidence="9">Cytoplasm</location>
    </subcellularLocation>
</comment>
<comment type="subunit">
    <text evidence="9">Homodimer.</text>
</comment>
<feature type="domain" description="CR-type" evidence="12">
    <location>
        <begin position="144"/>
        <end position="226"/>
    </location>
</feature>
<feature type="binding site" evidence="9">
    <location>
        <position position="200"/>
    </location>
    <ligand>
        <name>Zn(2+)</name>
        <dbReference type="ChEBI" id="CHEBI:29105"/>
        <label>2</label>
    </ligand>
</feature>
<dbReference type="HAMAP" id="MF_01152">
    <property type="entry name" value="DnaJ"/>
    <property type="match status" value="1"/>
</dbReference>
<dbReference type="Proteomes" id="UP000217033">
    <property type="component" value="Unassembled WGS sequence"/>
</dbReference>
<proteinExistence type="inferred from homology"/>
<dbReference type="CDD" id="cd10719">
    <property type="entry name" value="DnaJ_zf"/>
    <property type="match status" value="1"/>
</dbReference>
<dbReference type="SMART" id="SM00271">
    <property type="entry name" value="DnaJ"/>
    <property type="match status" value="1"/>
</dbReference>